<comment type="catalytic activity">
    <reaction evidence="8">
        <text>adenosine + phosphate = alpha-D-ribose 1-phosphate + adenine</text>
        <dbReference type="Rhea" id="RHEA:27642"/>
        <dbReference type="ChEBI" id="CHEBI:16335"/>
        <dbReference type="ChEBI" id="CHEBI:16708"/>
        <dbReference type="ChEBI" id="CHEBI:43474"/>
        <dbReference type="ChEBI" id="CHEBI:57720"/>
        <dbReference type="EC" id="2.4.2.1"/>
    </reaction>
    <physiologicalReaction direction="left-to-right" evidence="8">
        <dbReference type="Rhea" id="RHEA:27643"/>
    </physiologicalReaction>
</comment>
<dbReference type="Gene3D" id="3.60.140.10">
    <property type="entry name" value="CNF1/YfiH-like putative cysteine hydrolases"/>
    <property type="match status" value="1"/>
</dbReference>
<reference evidence="11" key="2">
    <citation type="submission" date="2023-01" db="EMBL/GenBank/DDBJ databases">
        <title>Gilvimarinus xylanilyticus HB14 isolated from Caulerpa lentillifera aquaculture base in Hainan, China.</title>
        <authorList>
            <person name="Zhang Y.-J."/>
        </authorList>
    </citation>
    <scope>NUCLEOTIDE SEQUENCE</scope>
    <source>
        <strain evidence="11">HB14</strain>
    </source>
</reference>
<keyword evidence="6" id="KW-0862">Zinc</keyword>
<comment type="catalytic activity">
    <reaction evidence="9">
        <text>S-methyl-5'-thioadenosine + phosphate = 5-(methylsulfanyl)-alpha-D-ribose 1-phosphate + adenine</text>
        <dbReference type="Rhea" id="RHEA:11852"/>
        <dbReference type="ChEBI" id="CHEBI:16708"/>
        <dbReference type="ChEBI" id="CHEBI:17509"/>
        <dbReference type="ChEBI" id="CHEBI:43474"/>
        <dbReference type="ChEBI" id="CHEBI:58533"/>
        <dbReference type="EC" id="2.4.2.28"/>
    </reaction>
    <physiologicalReaction direction="left-to-right" evidence="9">
        <dbReference type="Rhea" id="RHEA:11853"/>
    </physiologicalReaction>
</comment>
<organism evidence="11 12">
    <name type="scientific">Gilvimarinus xylanilyticus</name>
    <dbReference type="NCBI Taxonomy" id="2944139"/>
    <lineage>
        <taxon>Bacteria</taxon>
        <taxon>Pseudomonadati</taxon>
        <taxon>Pseudomonadota</taxon>
        <taxon>Gammaproteobacteria</taxon>
        <taxon>Cellvibrionales</taxon>
        <taxon>Cellvibrionaceae</taxon>
        <taxon>Gilvimarinus</taxon>
    </lineage>
</organism>
<keyword evidence="4" id="KW-0479">Metal-binding</keyword>
<evidence type="ECO:0000313" key="11">
    <source>
        <dbReference type="EMBL" id="MCP8900312.1"/>
    </source>
</evidence>
<dbReference type="InterPro" id="IPR038371">
    <property type="entry name" value="Cu_polyphenol_OxRdtase_sf"/>
</dbReference>
<keyword evidence="12" id="KW-1185">Reference proteome</keyword>
<evidence type="ECO:0000256" key="10">
    <source>
        <dbReference type="RuleBase" id="RU361274"/>
    </source>
</evidence>
<accession>A0A9X2KUI9</accession>
<keyword evidence="3" id="KW-0808">Transferase</keyword>
<reference evidence="11" key="1">
    <citation type="submission" date="2022-05" db="EMBL/GenBank/DDBJ databases">
        <authorList>
            <person name="Sun H.-N."/>
        </authorList>
    </citation>
    <scope>NUCLEOTIDE SEQUENCE</scope>
    <source>
        <strain evidence="11">HB14</strain>
    </source>
</reference>
<keyword evidence="5" id="KW-0378">Hydrolase</keyword>
<comment type="catalytic activity">
    <reaction evidence="7">
        <text>adenosine + H2O + H(+) = inosine + NH4(+)</text>
        <dbReference type="Rhea" id="RHEA:24408"/>
        <dbReference type="ChEBI" id="CHEBI:15377"/>
        <dbReference type="ChEBI" id="CHEBI:15378"/>
        <dbReference type="ChEBI" id="CHEBI:16335"/>
        <dbReference type="ChEBI" id="CHEBI:17596"/>
        <dbReference type="ChEBI" id="CHEBI:28938"/>
        <dbReference type="EC" id="3.5.4.4"/>
    </reaction>
    <physiologicalReaction direction="left-to-right" evidence="7">
        <dbReference type="Rhea" id="RHEA:24409"/>
    </physiologicalReaction>
</comment>
<comment type="catalytic activity">
    <reaction evidence="1">
        <text>inosine + phosphate = alpha-D-ribose 1-phosphate + hypoxanthine</text>
        <dbReference type="Rhea" id="RHEA:27646"/>
        <dbReference type="ChEBI" id="CHEBI:17368"/>
        <dbReference type="ChEBI" id="CHEBI:17596"/>
        <dbReference type="ChEBI" id="CHEBI:43474"/>
        <dbReference type="ChEBI" id="CHEBI:57720"/>
        <dbReference type="EC" id="2.4.2.1"/>
    </reaction>
    <physiologicalReaction direction="left-to-right" evidence="1">
        <dbReference type="Rhea" id="RHEA:27647"/>
    </physiologicalReaction>
</comment>
<name>A0A9X2KUI9_9GAMM</name>
<proteinExistence type="inferred from homology"/>
<dbReference type="RefSeq" id="WP_253968602.1">
    <property type="nucleotide sequence ID" value="NZ_JAMFTH010000004.1"/>
</dbReference>
<gene>
    <name evidence="11" type="primary">pgeF</name>
    <name evidence="11" type="ORF">M6D89_13485</name>
</gene>
<comment type="caution">
    <text evidence="11">The sequence shown here is derived from an EMBL/GenBank/DDBJ whole genome shotgun (WGS) entry which is preliminary data.</text>
</comment>
<dbReference type="AlphaFoldDB" id="A0A9X2KUI9"/>
<dbReference type="Proteomes" id="UP001139319">
    <property type="component" value="Unassembled WGS sequence"/>
</dbReference>
<dbReference type="EMBL" id="JAMFTH010000004">
    <property type="protein sequence ID" value="MCP8900312.1"/>
    <property type="molecule type" value="Genomic_DNA"/>
</dbReference>
<evidence type="ECO:0000256" key="4">
    <source>
        <dbReference type="ARBA" id="ARBA00022723"/>
    </source>
</evidence>
<dbReference type="CDD" id="cd16833">
    <property type="entry name" value="YfiH"/>
    <property type="match status" value="1"/>
</dbReference>
<evidence type="ECO:0000256" key="3">
    <source>
        <dbReference type="ARBA" id="ARBA00022679"/>
    </source>
</evidence>
<dbReference type="InterPro" id="IPR011324">
    <property type="entry name" value="Cytotoxic_necrot_fac-like_cat"/>
</dbReference>
<dbReference type="SUPFAM" id="SSF64438">
    <property type="entry name" value="CNF1/YfiH-like putative cysteine hydrolases"/>
    <property type="match status" value="1"/>
</dbReference>
<dbReference type="GO" id="GO:0017061">
    <property type="term" value="F:S-methyl-5-thioadenosine phosphorylase activity"/>
    <property type="evidence" value="ECO:0007669"/>
    <property type="project" value="UniProtKB-EC"/>
</dbReference>
<dbReference type="InterPro" id="IPR003730">
    <property type="entry name" value="Cu_polyphenol_OxRdtase"/>
</dbReference>
<protein>
    <recommendedName>
        <fullName evidence="10">Purine nucleoside phosphorylase</fullName>
    </recommendedName>
</protein>
<evidence type="ECO:0000256" key="2">
    <source>
        <dbReference type="ARBA" id="ARBA00007353"/>
    </source>
</evidence>
<dbReference type="PANTHER" id="PTHR30616">
    <property type="entry name" value="UNCHARACTERIZED PROTEIN YFIH"/>
    <property type="match status" value="1"/>
</dbReference>
<evidence type="ECO:0000256" key="8">
    <source>
        <dbReference type="ARBA" id="ARBA00048968"/>
    </source>
</evidence>
<dbReference type="GO" id="GO:0005507">
    <property type="term" value="F:copper ion binding"/>
    <property type="evidence" value="ECO:0007669"/>
    <property type="project" value="TreeGrafter"/>
</dbReference>
<evidence type="ECO:0000256" key="1">
    <source>
        <dbReference type="ARBA" id="ARBA00000553"/>
    </source>
</evidence>
<dbReference type="NCBIfam" id="TIGR00726">
    <property type="entry name" value="peptidoglycan editing factor PgeF"/>
    <property type="match status" value="1"/>
</dbReference>
<evidence type="ECO:0000256" key="7">
    <source>
        <dbReference type="ARBA" id="ARBA00047989"/>
    </source>
</evidence>
<evidence type="ECO:0000256" key="9">
    <source>
        <dbReference type="ARBA" id="ARBA00049893"/>
    </source>
</evidence>
<evidence type="ECO:0000256" key="6">
    <source>
        <dbReference type="ARBA" id="ARBA00022833"/>
    </source>
</evidence>
<evidence type="ECO:0000256" key="5">
    <source>
        <dbReference type="ARBA" id="ARBA00022801"/>
    </source>
</evidence>
<evidence type="ECO:0000313" key="12">
    <source>
        <dbReference type="Proteomes" id="UP001139319"/>
    </source>
</evidence>
<comment type="similarity">
    <text evidence="2 10">Belongs to the purine nucleoside phosphorylase YfiH/LACC1 family.</text>
</comment>
<dbReference type="Pfam" id="PF02578">
    <property type="entry name" value="Cu-oxidase_4"/>
    <property type="match status" value="1"/>
</dbReference>
<sequence length="252" mass="27419">MTNAFISPDWPAPACVGAIATTRSAGVSTAPYDSNNLALHVGDDSQKVESNRQGLAQACHWPQGPQWLEQIHGVKVVAAQSDGRVRTADGSFTRTRGLPCAVLTADCLPILLCSEKGDEVAAVHAGWRSLARGIVPRAVNRFNAKPQRLLAWLGPAIGPEYFEVGIDVLEAFFKNAQSDEHTDAIAAAMQPGRKPMHFYADLYALARAALNACGVQQVYGGNFCTYRDSKRFYSYRRDGKHTGRMATAIWIK</sequence>
<dbReference type="GO" id="GO:0016787">
    <property type="term" value="F:hydrolase activity"/>
    <property type="evidence" value="ECO:0007669"/>
    <property type="project" value="UniProtKB-KW"/>
</dbReference>
<dbReference type="PANTHER" id="PTHR30616:SF2">
    <property type="entry name" value="PURINE NUCLEOSIDE PHOSPHORYLASE LACC1"/>
    <property type="match status" value="1"/>
</dbReference>